<dbReference type="EMBL" id="CAJNDS010002567">
    <property type="protein sequence ID" value="CAE7528077.1"/>
    <property type="molecule type" value="Genomic_DNA"/>
</dbReference>
<keyword evidence="2" id="KW-1185">Reference proteome</keyword>
<sequence length="104" mass="11606">MDCKQRYFLRCASVEEAPPVPDSDTAITDPGPCQGDLDLEAPKRNVGKRALQRNVCRKVRKWIWQVDLDEIETCATPARASQGLQVFHAIIVCVTELPDTAHVC</sequence>
<proteinExistence type="predicted"/>
<dbReference type="Proteomes" id="UP000604046">
    <property type="component" value="Unassembled WGS sequence"/>
</dbReference>
<reference evidence="1" key="1">
    <citation type="submission" date="2021-02" db="EMBL/GenBank/DDBJ databases">
        <authorList>
            <person name="Dougan E. K."/>
            <person name="Rhodes N."/>
            <person name="Thang M."/>
            <person name="Chan C."/>
        </authorList>
    </citation>
    <scope>NUCLEOTIDE SEQUENCE</scope>
</reference>
<accession>A0A812TLC5</accession>
<evidence type="ECO:0000313" key="1">
    <source>
        <dbReference type="EMBL" id="CAE7528077.1"/>
    </source>
</evidence>
<protein>
    <submittedName>
        <fullName evidence="1">Uncharacterized protein</fullName>
    </submittedName>
</protein>
<gene>
    <name evidence="1" type="ORF">SNAT2548_LOCUS29573</name>
</gene>
<comment type="caution">
    <text evidence="1">The sequence shown here is derived from an EMBL/GenBank/DDBJ whole genome shotgun (WGS) entry which is preliminary data.</text>
</comment>
<organism evidence="1 2">
    <name type="scientific">Symbiodinium natans</name>
    <dbReference type="NCBI Taxonomy" id="878477"/>
    <lineage>
        <taxon>Eukaryota</taxon>
        <taxon>Sar</taxon>
        <taxon>Alveolata</taxon>
        <taxon>Dinophyceae</taxon>
        <taxon>Suessiales</taxon>
        <taxon>Symbiodiniaceae</taxon>
        <taxon>Symbiodinium</taxon>
    </lineage>
</organism>
<evidence type="ECO:0000313" key="2">
    <source>
        <dbReference type="Proteomes" id="UP000604046"/>
    </source>
</evidence>
<dbReference type="AlphaFoldDB" id="A0A812TLC5"/>
<name>A0A812TLC5_9DINO</name>